<feature type="compositionally biased region" description="Polar residues" evidence="1">
    <location>
        <begin position="185"/>
        <end position="203"/>
    </location>
</feature>
<feature type="region of interest" description="Disordered" evidence="1">
    <location>
        <begin position="1"/>
        <end position="28"/>
    </location>
</feature>
<feature type="region of interest" description="Disordered" evidence="1">
    <location>
        <begin position="165"/>
        <end position="206"/>
    </location>
</feature>
<feature type="compositionally biased region" description="Basic residues" evidence="1">
    <location>
        <begin position="76"/>
        <end position="89"/>
    </location>
</feature>
<feature type="region of interest" description="Disordered" evidence="1">
    <location>
        <begin position="472"/>
        <end position="493"/>
    </location>
</feature>
<dbReference type="PANTHER" id="PTHR42085">
    <property type="entry name" value="F-BOX DOMAIN-CONTAINING PROTEIN"/>
    <property type="match status" value="1"/>
</dbReference>
<feature type="region of interest" description="Disordered" evidence="1">
    <location>
        <begin position="548"/>
        <end position="571"/>
    </location>
</feature>
<dbReference type="InterPro" id="IPR038883">
    <property type="entry name" value="AN11006-like"/>
</dbReference>
<dbReference type="AlphaFoldDB" id="A0A3M7LZL9"/>
<protein>
    <submittedName>
        <fullName evidence="2">Uncharacterized protein</fullName>
    </submittedName>
</protein>
<keyword evidence="3" id="KW-1185">Reference proteome</keyword>
<feature type="region of interest" description="Disordered" evidence="1">
    <location>
        <begin position="506"/>
        <end position="535"/>
    </location>
</feature>
<evidence type="ECO:0000256" key="1">
    <source>
        <dbReference type="SAM" id="MobiDB-lite"/>
    </source>
</evidence>
<gene>
    <name evidence="2" type="ORF">GMOD_00001548</name>
</gene>
<name>A0A3M7LZL9_9PLEO</name>
<dbReference type="PANTHER" id="PTHR42085:SF1">
    <property type="entry name" value="F-BOX DOMAIN-CONTAINING PROTEIN"/>
    <property type="match status" value="1"/>
</dbReference>
<dbReference type="OrthoDB" id="5364171at2759"/>
<reference evidence="2 3" key="1">
    <citation type="journal article" date="2014" name="PLoS ONE">
        <title>De novo Genome Assembly of the Fungal Plant Pathogen Pyrenophora semeniperda.</title>
        <authorList>
            <person name="Soliai M.M."/>
            <person name="Meyer S.E."/>
            <person name="Udall J.A."/>
            <person name="Elzinga D.E."/>
            <person name="Hermansen R.A."/>
            <person name="Bodily P.M."/>
            <person name="Hart A.A."/>
            <person name="Coleman C.E."/>
        </authorList>
    </citation>
    <scope>NUCLEOTIDE SEQUENCE [LARGE SCALE GENOMIC DNA]</scope>
    <source>
        <strain evidence="2 3">CCB06</strain>
        <tissue evidence="2">Mycelium</tissue>
    </source>
</reference>
<accession>A0A3M7LZL9</accession>
<feature type="compositionally biased region" description="Low complexity" evidence="1">
    <location>
        <begin position="472"/>
        <end position="482"/>
    </location>
</feature>
<sequence length="905" mass="101463">MAPTRPTTPPRGEMEVSRPLIGLPPRSLLSQDAHYPRSGMIMGSEPAMMPPSPAMPVPGFDTLTMSAVPCSAVSTRKGKGGKDKNKHGTRTGAGVKKTQPKQKMASKNKTRFVDAAMSGNFVQMPFRFMDLPGELRNEVYEHIFNDPKQALLVHRPRLATLRSSTRIDRGRTLPSDINEREHQELSTGKNKSRGSTKPNSIPRDSNRPFWGLTQVCQQLRKEFRPIYMYKQEVGIDLTEIVSYLHAFYSTVPNELSKLAGPGERETDMPFVGNLTIAVGDRPNELERSKQGIEIVSLLEIWANSIKIEAGFGRYMKPFYAPETDGEAKDLYRLFGRRVLKNRCCSGMNIAWRTALRTRALASVRIHRKPETVFPVPPLPPIPPIATPFTKPYIHIIFKKAFARRWMTEFESVIPKCPDWIYEHGFNAMEHFDIRVGVEQVESRRFCVFFFMSFTCHLTNNFDDTFCCHANSDSDAHPSSPHPTADMSRPQSMPDFSALMESSTSLFESSRSMEKRIHSRRQTSPERRATHARTKPSLSLAAGLMMNADSPLPTGSLPPRRRSSSRLVERRRPEMEDGDSLFYAYALRSDYPSSPPYILTFASAVICSQWWALVQAEYTASSRPSPQFFVIKSEDMELIQDDTKFFHLRDKWFYTSQDSPTCPPIVLPLQHTTGTPAVVPSQPAQQKADTATLDSLTESLARLAKTVESNAEQVHALSVAQSTGLQAMQEINESNSIQIKAIAESQIKLQGLVDQNASHYIALSNQSFQSQEQSRQAQEQTCKAQVQTQDILKTTISQLQTLAKNQTELSHTCEGLLHSIENISNCVSHFTSNAISDTASSHSLCTTSFDRVGSPIRPGPRKLNRRVKGVWYEYDSISGPSETPRQRVDSGSMLTPPKSPTAFKHA</sequence>
<evidence type="ECO:0000313" key="3">
    <source>
        <dbReference type="Proteomes" id="UP000265663"/>
    </source>
</evidence>
<feature type="region of interest" description="Disordered" evidence="1">
    <location>
        <begin position="73"/>
        <end position="108"/>
    </location>
</feature>
<evidence type="ECO:0000313" key="2">
    <source>
        <dbReference type="EMBL" id="RMZ67600.1"/>
    </source>
</evidence>
<dbReference type="EMBL" id="KE747810">
    <property type="protein sequence ID" value="RMZ67600.1"/>
    <property type="molecule type" value="Genomic_DNA"/>
</dbReference>
<proteinExistence type="predicted"/>
<feature type="compositionally biased region" description="Basic and acidic residues" evidence="1">
    <location>
        <begin position="165"/>
        <end position="184"/>
    </location>
</feature>
<feature type="region of interest" description="Disordered" evidence="1">
    <location>
        <begin position="874"/>
        <end position="905"/>
    </location>
</feature>
<feature type="compositionally biased region" description="Basic residues" evidence="1">
    <location>
        <begin position="98"/>
        <end position="108"/>
    </location>
</feature>
<dbReference type="Proteomes" id="UP000265663">
    <property type="component" value="Unassembled WGS sequence"/>
</dbReference>
<organism evidence="2 3">
    <name type="scientific">Pyrenophora seminiperda CCB06</name>
    <dbReference type="NCBI Taxonomy" id="1302712"/>
    <lineage>
        <taxon>Eukaryota</taxon>
        <taxon>Fungi</taxon>
        <taxon>Dikarya</taxon>
        <taxon>Ascomycota</taxon>
        <taxon>Pezizomycotina</taxon>
        <taxon>Dothideomycetes</taxon>
        <taxon>Pleosporomycetidae</taxon>
        <taxon>Pleosporales</taxon>
        <taxon>Pleosporineae</taxon>
        <taxon>Pleosporaceae</taxon>
        <taxon>Pyrenophora</taxon>
    </lineage>
</organism>